<accession>A0A261Y564</accession>
<dbReference type="EMBL" id="MVBO01000010">
    <property type="protein sequence ID" value="OZJ05747.1"/>
    <property type="molecule type" value="Genomic_DNA"/>
</dbReference>
<dbReference type="Gene3D" id="1.25.10.10">
    <property type="entry name" value="Leucine-rich Repeat Variant"/>
    <property type="match status" value="2"/>
</dbReference>
<dbReference type="InterPro" id="IPR049255">
    <property type="entry name" value="Apc1_N"/>
</dbReference>
<dbReference type="Pfam" id="PF12859">
    <property type="entry name" value="ANAPC1"/>
    <property type="match status" value="1"/>
</dbReference>
<dbReference type="GO" id="GO:0051301">
    <property type="term" value="P:cell division"/>
    <property type="evidence" value="ECO:0007669"/>
    <property type="project" value="UniProtKB-KW"/>
</dbReference>
<keyword evidence="5" id="KW-0131">Cell cycle</keyword>
<dbReference type="InterPro" id="IPR024990">
    <property type="entry name" value="Apc1"/>
</dbReference>
<dbReference type="GO" id="GO:0005680">
    <property type="term" value="C:anaphase-promoting complex"/>
    <property type="evidence" value="ECO:0007669"/>
    <property type="project" value="InterPro"/>
</dbReference>
<dbReference type="InterPro" id="IPR011989">
    <property type="entry name" value="ARM-like"/>
</dbReference>
<keyword evidence="3" id="KW-0677">Repeat</keyword>
<evidence type="ECO:0000256" key="2">
    <source>
        <dbReference type="ARBA" id="ARBA00022618"/>
    </source>
</evidence>
<feature type="domain" description="Anaphase-promoting complex subunit 1 beta-sandwich" evidence="8">
    <location>
        <begin position="1554"/>
        <end position="1646"/>
    </location>
</feature>
<dbReference type="Pfam" id="PF18122">
    <property type="entry name" value="APC1_C"/>
    <property type="match status" value="1"/>
</dbReference>
<evidence type="ECO:0000256" key="1">
    <source>
        <dbReference type="ARBA" id="ARBA00010547"/>
    </source>
</evidence>
<dbReference type="GO" id="GO:0031145">
    <property type="term" value="P:anaphase-promoting complex-dependent catabolic process"/>
    <property type="evidence" value="ECO:0007669"/>
    <property type="project" value="TreeGrafter"/>
</dbReference>
<protein>
    <submittedName>
        <fullName evidence="9">Uncharacterized protein</fullName>
    </submittedName>
</protein>
<dbReference type="GO" id="GO:0060090">
    <property type="term" value="F:molecular adaptor activity"/>
    <property type="evidence" value="ECO:0007669"/>
    <property type="project" value="TreeGrafter"/>
</dbReference>
<feature type="domain" description="Anaphase-promoting complex subunit 1 C-terminal" evidence="7">
    <location>
        <begin position="1687"/>
        <end position="1809"/>
    </location>
</feature>
<sequence>MPAVGNTPGESLHVKVLEPYTPFGEGFIRQHFPEEALVTDSLAKGHVGFGGHSEGLSVSPGPLKAQWRLFPRQKEHPLRVKPLSSSTDVDCEELWFQGPHLVWSCNRQLVRSYNFKDERQDVQGAFFARFPQDQTSSNAKYGHHAPWSNTFQAYLAQTSEEDAVRKDTSNVTEGHLRPALCVVLDEFIKIYFFDGEHYSVLLPFSTRRAWPAKSGLILQTKTDMGDATISSELDDALSSDPNIFTLSHPLREFSIVSRVDSLEEFANVNLVGAIQNAPSPFCDPQEEMIYVDDDCRDDQNGSFITFDRRERRVKLWRYIAKVDVDDVQGYDGYVSEPPLTPYLSDKSASIPTAEVPGSESEHGVKSAPIRRRTSSLFKSKDEGNPAFDRSMHVDLDMGSYGSPMQSSVFCYQFWTSPEAMSEPKHLHVYKVHGTHQEILCIQDKESRLLHFIDILDASVNRYWTVSSIFSAGVEATRLGKQDALILTNDGTWRLWDDAIDNLSCLVEIPELEPTGSSKTEKSRKGVVSTLGIARHAEVSVIAAIGNHLLLRHNGSIVHLSLNFVLRYQLVKACCDALLYALDSTQYFAFKRRFLTYHFSSISASDEAYNWEWRDFCITLYSFLSAKRQEENDGLPPNYTHPFHQLINSPLHRKIIPNTLAKAFKKMQDLSMISNDNSQSVVEILDSATKLSASHANETLFSPSTVRCILFALHTVYADFSIRPITAHAARSMLPVLLDLAERLQWHTWADLYCKHDPGLAMLETVKRVQSVGGYASESLHTIGNELGNIESPPNSSFEEAPTTFRRVYNMLRTHSWSDAVGLEDLRSILRGDTEHARVGTSDQTSDLAHLSKSMETIFRVICVDPCKHEEILKQLFRISFKLQDLEELPVGLGIPIRESLRHCRATVDCIVDSEWQDHLLLGRKDLTMQFAGDFDMAQQHFVHAEPENNGSVVRYADQDDGSVIGDTQVTDLLFGSDLRIKEVQKLLQSSKAVKIRFADRPEYTDAERTAKIQTQLRVLSNRTLALSIGKGMLTYSTCQMDPTRKLFIPDIVLSAKVLPLNTTVELTLHGHSPDYIDWPIFHAGVAAGLRIKPDSNVSGSWILYNKPSELDCHHAGFLLAMGLNGHLRRLPSVEWYKYLAQKHDIASIGLLLGLSAAFCGTSDGKVTRLLSIHIPALLPPNSTDLYHSSLTQTTCILGIGILYMSSAHRRMTELMLTEINRSDKTSNEAGNSHSEAYSLSAGMALGMIALGKGDVAGLHDLRIVDDLRVLMAGGPDATLALEHRQGTFQTRRTRMRESIDINITSPSAAIALGLMYLRTNKRHVAERIDIPDTAAVLNYIRPDFLFVRTLSRNLVLWDAIEPTTAWLNSQQPAFLLNAMYSYGKEAATAAMAQAFWNITAGSCFVLGLRFAGSANHTAFKLLLRCMDTAQESLNTLGTSPDSKVTKVAVKICFDVIMISIAMIMAGTGDLDALKRFRKVHGRINADTDYGDHMASHMAIGLLFLGGGTFTLGNSNQAIAALIAAFFPRFPSTPNENVSHLQAARHLWVLAVEPRCLIPRDVDTGRACYVPVIITVYADDEKKRLRERTTSSHLVIAPCLLPQLKLIKSIEVSGPRYWKMRLNLQDDVHARTYARSLLEKGCIYVQRKTGHLTYEDDPKGFRSIFARSIPGNISGPQHIFPSKVARDEFIISFSADPQILAFANHFCNPDSITELSRKFSAFCTSILYECLATDKPEAIEMYLSLYQCQQAVQQEADLLALWNLKLVIAYYSRLQEAELQTQTENPTQHLLQQGYVDSLKMQLEQTVQEGVMLTEVTTKLLSQIQGTPTSDALSFRSFASVCRTDMERKRLALYWDYFDIPDGVTLHRAVHNILTACKDDTTRVNASARLIMQDASHQAVELVTQLAMDVLNKGQS</sequence>
<keyword evidence="4" id="KW-0498">Mitosis</keyword>
<feature type="domain" description="Anaphase-promoting complex subunit 1 N-terminal" evidence="6">
    <location>
        <begin position="86"/>
        <end position="223"/>
    </location>
</feature>
<dbReference type="InterPro" id="IPR048971">
    <property type="entry name" value="Apc1_3rd"/>
</dbReference>
<evidence type="ECO:0000259" key="7">
    <source>
        <dbReference type="Pfam" id="PF18122"/>
    </source>
</evidence>
<evidence type="ECO:0000256" key="3">
    <source>
        <dbReference type="ARBA" id="ARBA00022737"/>
    </source>
</evidence>
<dbReference type="GO" id="GO:0007091">
    <property type="term" value="P:metaphase/anaphase transition of mitotic cell cycle"/>
    <property type="evidence" value="ECO:0007669"/>
    <property type="project" value="TreeGrafter"/>
</dbReference>
<gene>
    <name evidence="9" type="ORF">BZG36_01280</name>
</gene>
<organism evidence="9 10">
    <name type="scientific">Bifiguratus adelaidae</name>
    <dbReference type="NCBI Taxonomy" id="1938954"/>
    <lineage>
        <taxon>Eukaryota</taxon>
        <taxon>Fungi</taxon>
        <taxon>Fungi incertae sedis</taxon>
        <taxon>Mucoromycota</taxon>
        <taxon>Mucoromycotina</taxon>
        <taxon>Endogonomycetes</taxon>
        <taxon>Endogonales</taxon>
        <taxon>Endogonales incertae sedis</taxon>
        <taxon>Bifiguratus</taxon>
    </lineage>
</organism>
<dbReference type="InterPro" id="IPR041221">
    <property type="entry name" value="APC1_C"/>
</dbReference>
<evidence type="ECO:0000259" key="8">
    <source>
        <dbReference type="Pfam" id="PF21282"/>
    </source>
</evidence>
<evidence type="ECO:0000313" key="10">
    <source>
        <dbReference type="Proteomes" id="UP000242875"/>
    </source>
</evidence>
<keyword evidence="2" id="KW-0132">Cell division</keyword>
<dbReference type="Proteomes" id="UP000242875">
    <property type="component" value="Unassembled WGS sequence"/>
</dbReference>
<evidence type="ECO:0000256" key="4">
    <source>
        <dbReference type="ARBA" id="ARBA00022776"/>
    </source>
</evidence>
<dbReference type="OrthoDB" id="26401at2759"/>
<name>A0A261Y564_9FUNG</name>
<evidence type="ECO:0000313" key="9">
    <source>
        <dbReference type="EMBL" id="OZJ05747.1"/>
    </source>
</evidence>
<evidence type="ECO:0000256" key="5">
    <source>
        <dbReference type="ARBA" id="ARBA00023306"/>
    </source>
</evidence>
<comment type="caution">
    <text evidence="9">The sequence shown here is derived from an EMBL/GenBank/DDBJ whole genome shotgun (WGS) entry which is preliminary data.</text>
</comment>
<keyword evidence="10" id="KW-1185">Reference proteome</keyword>
<proteinExistence type="inferred from homology"/>
<comment type="similarity">
    <text evidence="1">Belongs to the APC1 family.</text>
</comment>
<dbReference type="Pfam" id="PF21282">
    <property type="entry name" value="APC1_3rd"/>
    <property type="match status" value="1"/>
</dbReference>
<dbReference type="PANTHER" id="PTHR12827">
    <property type="entry name" value="MEIOTIC CHECKPOINT REGULATOR TSG24 FAMILY MEMBER"/>
    <property type="match status" value="1"/>
</dbReference>
<dbReference type="PANTHER" id="PTHR12827:SF3">
    <property type="entry name" value="ANAPHASE-PROMOTING COMPLEX SUBUNIT 1"/>
    <property type="match status" value="1"/>
</dbReference>
<reference evidence="9 10" key="1">
    <citation type="journal article" date="2017" name="Mycologia">
        <title>Bifiguratus adelaidae, gen. et sp. nov., a new member of Mucoromycotina in endophytic and soil-dwelling habitats.</title>
        <authorList>
            <person name="Torres-Cruz T.J."/>
            <person name="Billingsley Tobias T.L."/>
            <person name="Almatruk M."/>
            <person name="Hesse C."/>
            <person name="Kuske C.R."/>
            <person name="Desiro A."/>
            <person name="Benucci G.M."/>
            <person name="Bonito G."/>
            <person name="Stajich J.E."/>
            <person name="Dunlap C."/>
            <person name="Arnold A.E."/>
            <person name="Porras-Alfaro A."/>
        </authorList>
    </citation>
    <scope>NUCLEOTIDE SEQUENCE [LARGE SCALE GENOMIC DNA]</scope>
    <source>
        <strain evidence="9 10">AZ0501</strain>
    </source>
</reference>
<evidence type="ECO:0000259" key="6">
    <source>
        <dbReference type="Pfam" id="PF12859"/>
    </source>
</evidence>
<dbReference type="GO" id="GO:0070979">
    <property type="term" value="P:protein K11-linked ubiquitination"/>
    <property type="evidence" value="ECO:0007669"/>
    <property type="project" value="TreeGrafter"/>
</dbReference>